<dbReference type="GO" id="GO:0016620">
    <property type="term" value="F:oxidoreductase activity, acting on the aldehyde or oxo group of donors, NAD or NADP as acceptor"/>
    <property type="evidence" value="ECO:0007669"/>
    <property type="project" value="InterPro"/>
</dbReference>
<dbReference type="PANTHER" id="PTHR42804:SF1">
    <property type="entry name" value="ALDEHYDE DEHYDROGENASE-RELATED"/>
    <property type="match status" value="1"/>
</dbReference>
<evidence type="ECO:0000259" key="3">
    <source>
        <dbReference type="Pfam" id="PF00171"/>
    </source>
</evidence>
<feature type="domain" description="Aldehyde dehydrogenase" evidence="3">
    <location>
        <begin position="2"/>
        <end position="163"/>
    </location>
</feature>
<proteinExistence type="inferred from homology"/>
<organism evidence="4 5">
    <name type="scientific">SAR86 cluster bacterium</name>
    <dbReference type="NCBI Taxonomy" id="2030880"/>
    <lineage>
        <taxon>Bacteria</taxon>
        <taxon>Pseudomonadati</taxon>
        <taxon>Pseudomonadota</taxon>
        <taxon>Gammaproteobacteria</taxon>
        <taxon>SAR86 cluster</taxon>
    </lineage>
</organism>
<sequence length="164" mass="17870">NDPNDVNTTHGPVVNQKQYNTIQEFIKSGIDEGYEIVTGGLGNPDNCNSGYFIRPTVFINVDNSATIAQEEIFGPVLSIISYSSIDNAIDIANNSKYGLSNYITCLDYDDGYNIAKRIHSGQSIINKIGRGSVPAPFGGFKLSGNGREHGKYGLEEYLEIKAII</sequence>
<keyword evidence="2" id="KW-0560">Oxidoreductase</keyword>
<evidence type="ECO:0000256" key="1">
    <source>
        <dbReference type="ARBA" id="ARBA00009986"/>
    </source>
</evidence>
<dbReference type="EMBL" id="QOPI01000020">
    <property type="protein sequence ID" value="RCL43834.1"/>
    <property type="molecule type" value="Genomic_DNA"/>
</dbReference>
<reference evidence="4 5" key="1">
    <citation type="journal article" date="2018" name="Microbiome">
        <title>Fine metagenomic profile of the Mediterranean stratified and mixed water columns revealed by assembly and recruitment.</title>
        <authorList>
            <person name="Haro-Moreno J.M."/>
            <person name="Lopez-Perez M."/>
            <person name="De La Torre J.R."/>
            <person name="Picazo A."/>
            <person name="Camacho A."/>
            <person name="Rodriguez-Valera F."/>
        </authorList>
    </citation>
    <scope>NUCLEOTIDE SEQUENCE [LARGE SCALE GENOMIC DNA]</scope>
    <source>
        <strain evidence="4">MED-G78</strain>
    </source>
</reference>
<dbReference type="Proteomes" id="UP000252915">
    <property type="component" value="Unassembled WGS sequence"/>
</dbReference>
<evidence type="ECO:0000256" key="2">
    <source>
        <dbReference type="ARBA" id="ARBA00023002"/>
    </source>
</evidence>
<evidence type="ECO:0000313" key="5">
    <source>
        <dbReference type="Proteomes" id="UP000252915"/>
    </source>
</evidence>
<dbReference type="Pfam" id="PF00171">
    <property type="entry name" value="Aldedh"/>
    <property type="match status" value="1"/>
</dbReference>
<protein>
    <submittedName>
        <fullName evidence="4">Aldehyde dehydrogenase family protein</fullName>
    </submittedName>
</protein>
<accession>A0A368C405</accession>
<dbReference type="InterPro" id="IPR016163">
    <property type="entry name" value="Ald_DH_C"/>
</dbReference>
<dbReference type="InterPro" id="IPR016161">
    <property type="entry name" value="Ald_DH/histidinol_DH"/>
</dbReference>
<feature type="non-terminal residue" evidence="4">
    <location>
        <position position="1"/>
    </location>
</feature>
<dbReference type="InterPro" id="IPR015590">
    <property type="entry name" value="Aldehyde_DH_dom"/>
</dbReference>
<evidence type="ECO:0000313" key="4">
    <source>
        <dbReference type="EMBL" id="RCL43834.1"/>
    </source>
</evidence>
<dbReference type="SUPFAM" id="SSF53720">
    <property type="entry name" value="ALDH-like"/>
    <property type="match status" value="1"/>
</dbReference>
<dbReference type="PANTHER" id="PTHR42804">
    <property type="entry name" value="ALDEHYDE DEHYDROGENASE"/>
    <property type="match status" value="1"/>
</dbReference>
<comment type="similarity">
    <text evidence="1">Belongs to the aldehyde dehydrogenase family.</text>
</comment>
<comment type="caution">
    <text evidence="4">The sequence shown here is derived from an EMBL/GenBank/DDBJ whole genome shotgun (WGS) entry which is preliminary data.</text>
</comment>
<dbReference type="AlphaFoldDB" id="A0A368C405"/>
<name>A0A368C405_9GAMM</name>
<dbReference type="Gene3D" id="3.40.309.10">
    <property type="entry name" value="Aldehyde Dehydrogenase, Chain A, domain 2"/>
    <property type="match status" value="1"/>
</dbReference>
<gene>
    <name evidence="4" type="ORF">DBW92_03635</name>
</gene>
<dbReference type="Gene3D" id="3.40.605.10">
    <property type="entry name" value="Aldehyde Dehydrogenase, Chain A, domain 1"/>
    <property type="match status" value="1"/>
</dbReference>
<dbReference type="InterPro" id="IPR016162">
    <property type="entry name" value="Ald_DH_N"/>
</dbReference>